<sequence length="293" mass="30452">MTATAVEPAVHLGVTQRRAMVSEWIKFRSLRSTWWSIGVALLISIGLGVLFSALRGNDIATHGGFEPDPTALSLRGFYLAQLAVAVLGVLFVTGEYSTGMIRATLSAVPRRVPVWAAKIAIFAAVIFVITLVAAFIAFLGGQAVLAGYHVKSGFIVGPRGGIAFRPGASAGALHSLGVPITHPGALRAIFGAALYMVGVGLLGLGCGFAIRNAGGAIATLFGLLLVLPLLAQALPSSLQQHVSKYLPLLAGTAGMNNGKDKDLLAPWTGLGVFAIYVVVALGIGLYVLRRRDA</sequence>
<evidence type="ECO:0000313" key="3">
    <source>
        <dbReference type="Proteomes" id="UP001164693"/>
    </source>
</evidence>
<name>A0ABY7JXG5_9ACTN</name>
<keyword evidence="1" id="KW-0812">Transmembrane</keyword>
<dbReference type="Proteomes" id="UP001164693">
    <property type="component" value="Chromosome"/>
</dbReference>
<accession>A0ABY7JXG5</accession>
<keyword evidence="3" id="KW-1185">Reference proteome</keyword>
<feature type="transmembrane region" description="Helical" evidence="1">
    <location>
        <begin position="264"/>
        <end position="288"/>
    </location>
</feature>
<feature type="transmembrane region" description="Helical" evidence="1">
    <location>
        <begin position="188"/>
        <end position="210"/>
    </location>
</feature>
<dbReference type="PANTHER" id="PTHR37305">
    <property type="entry name" value="INTEGRAL MEMBRANE PROTEIN-RELATED"/>
    <property type="match status" value="1"/>
</dbReference>
<dbReference type="RefSeq" id="WP_269442114.1">
    <property type="nucleotide sequence ID" value="NZ_CP097463.1"/>
</dbReference>
<feature type="transmembrane region" description="Helical" evidence="1">
    <location>
        <begin position="74"/>
        <end position="94"/>
    </location>
</feature>
<protein>
    <recommendedName>
        <fullName evidence="4">ABC transporter permease</fullName>
    </recommendedName>
</protein>
<evidence type="ECO:0000256" key="1">
    <source>
        <dbReference type="SAM" id="Phobius"/>
    </source>
</evidence>
<keyword evidence="1" id="KW-1133">Transmembrane helix</keyword>
<evidence type="ECO:0008006" key="4">
    <source>
        <dbReference type="Google" id="ProtNLM"/>
    </source>
</evidence>
<feature type="transmembrane region" description="Helical" evidence="1">
    <location>
        <begin position="115"/>
        <end position="139"/>
    </location>
</feature>
<organism evidence="2 3">
    <name type="scientific">Jatrophihabitans cynanchi</name>
    <dbReference type="NCBI Taxonomy" id="2944128"/>
    <lineage>
        <taxon>Bacteria</taxon>
        <taxon>Bacillati</taxon>
        <taxon>Actinomycetota</taxon>
        <taxon>Actinomycetes</taxon>
        <taxon>Jatrophihabitantales</taxon>
        <taxon>Jatrophihabitantaceae</taxon>
        <taxon>Jatrophihabitans</taxon>
    </lineage>
</organism>
<keyword evidence="1" id="KW-0472">Membrane</keyword>
<feature type="transmembrane region" description="Helical" evidence="1">
    <location>
        <begin position="217"/>
        <end position="234"/>
    </location>
</feature>
<evidence type="ECO:0000313" key="2">
    <source>
        <dbReference type="EMBL" id="WAX55596.1"/>
    </source>
</evidence>
<dbReference type="EMBL" id="CP097463">
    <property type="protein sequence ID" value="WAX55596.1"/>
    <property type="molecule type" value="Genomic_DNA"/>
</dbReference>
<dbReference type="PANTHER" id="PTHR37305:SF1">
    <property type="entry name" value="MEMBRANE PROTEIN"/>
    <property type="match status" value="1"/>
</dbReference>
<feature type="transmembrane region" description="Helical" evidence="1">
    <location>
        <begin position="34"/>
        <end position="54"/>
    </location>
</feature>
<gene>
    <name evidence="2" type="ORF">M6B22_13715</name>
</gene>
<proteinExistence type="predicted"/>
<reference evidence="2" key="1">
    <citation type="submission" date="2022-05" db="EMBL/GenBank/DDBJ databases">
        <title>Jatrophihabitans sp. SB3-54 whole genome sequence.</title>
        <authorList>
            <person name="Suh M.K."/>
            <person name="Eom M.K."/>
            <person name="Kim J.S."/>
            <person name="Kim H.S."/>
            <person name="Do H.E."/>
            <person name="Shin Y.K."/>
            <person name="Lee J.-S."/>
        </authorList>
    </citation>
    <scope>NUCLEOTIDE SEQUENCE</scope>
    <source>
        <strain evidence="2">SB3-54</strain>
    </source>
</reference>